<dbReference type="Proteomes" id="UP000014137">
    <property type="component" value="Unassembled WGS sequence"/>
</dbReference>
<sequence>MNDRHERRLARVFVELADTLVDEFDILEFLNSLVERCVELLDIAAAGVVLSDQKGKLAMAAASSEQARLLELFAVQADDGPCLDCVRTGLPVSSANLADEDGRWPRFGPAARAAGFQAAYAVPMRLRHIVIGSLNLLNTHSDGIDDTSVLLGQALADVATIGLLQQRAIHDSAILSEQLQTALNSRVIIEQAKGVLSAHAGLTMQDAFTALRDHARSHNLRLSDVAKTVADGTADLNAIRLRAPRPKPRPGPPKRH</sequence>
<dbReference type="Gene3D" id="1.10.10.10">
    <property type="entry name" value="Winged helix-like DNA-binding domain superfamily/Winged helix DNA-binding domain"/>
    <property type="match status" value="1"/>
</dbReference>
<dbReference type="Gene3D" id="3.30.450.40">
    <property type="match status" value="1"/>
</dbReference>
<organism evidence="6 8">
    <name type="scientific">Amycolatopsis azurea DSM 43854</name>
    <dbReference type="NCBI Taxonomy" id="1238180"/>
    <lineage>
        <taxon>Bacteria</taxon>
        <taxon>Bacillati</taxon>
        <taxon>Actinomycetota</taxon>
        <taxon>Actinomycetes</taxon>
        <taxon>Pseudonocardiales</taxon>
        <taxon>Pseudonocardiaceae</taxon>
        <taxon>Amycolatopsis</taxon>
    </lineage>
</organism>
<dbReference type="Pfam" id="PF13185">
    <property type="entry name" value="GAF_2"/>
    <property type="match status" value="1"/>
</dbReference>
<evidence type="ECO:0000313" key="6">
    <source>
        <dbReference type="EMBL" id="EMD21774.1"/>
    </source>
</evidence>
<dbReference type="PROSITE" id="PS50921">
    <property type="entry name" value="ANTAR"/>
    <property type="match status" value="1"/>
</dbReference>
<evidence type="ECO:0000256" key="4">
    <source>
        <dbReference type="ARBA" id="ARBA00023163"/>
    </source>
</evidence>
<protein>
    <submittedName>
        <fullName evidence="7">Transcriptional regulator</fullName>
    </submittedName>
</protein>
<keyword evidence="1" id="KW-0808">Transferase</keyword>
<dbReference type="InterPro" id="IPR005561">
    <property type="entry name" value="ANTAR"/>
</dbReference>
<dbReference type="InterPro" id="IPR012074">
    <property type="entry name" value="GAF_ANTAR"/>
</dbReference>
<dbReference type="InterPro" id="IPR003018">
    <property type="entry name" value="GAF"/>
</dbReference>
<dbReference type="OrthoDB" id="3683444at2"/>
<evidence type="ECO:0000256" key="2">
    <source>
        <dbReference type="ARBA" id="ARBA00022777"/>
    </source>
</evidence>
<dbReference type="PIRSF" id="PIRSF036625">
    <property type="entry name" value="GAF_ANTAR"/>
    <property type="match status" value="1"/>
</dbReference>
<reference evidence="7 9" key="2">
    <citation type="submission" date="2017-02" db="EMBL/GenBank/DDBJ databases">
        <title>Amycolatopsis azurea DSM 43854 draft genome.</title>
        <authorList>
            <person name="Mayilraj S."/>
        </authorList>
    </citation>
    <scope>NUCLEOTIDE SEQUENCE [LARGE SCALE GENOMIC DNA]</scope>
    <source>
        <strain evidence="7 9">DSM 43854</strain>
    </source>
</reference>
<dbReference type="EMBL" id="MUXN01000049">
    <property type="protein sequence ID" value="OOC00521.1"/>
    <property type="molecule type" value="Genomic_DNA"/>
</dbReference>
<keyword evidence="2" id="KW-0418">Kinase</keyword>
<dbReference type="PATRIC" id="fig|1238180.3.peg.8514"/>
<dbReference type="AlphaFoldDB" id="M2NI01"/>
<accession>M2NI01</accession>
<keyword evidence="4" id="KW-0804">Transcription</keyword>
<evidence type="ECO:0000256" key="3">
    <source>
        <dbReference type="ARBA" id="ARBA00023015"/>
    </source>
</evidence>
<keyword evidence="9" id="KW-1185">Reference proteome</keyword>
<keyword evidence="3" id="KW-0805">Transcription regulation</keyword>
<dbReference type="Proteomes" id="UP000188551">
    <property type="component" value="Unassembled WGS sequence"/>
</dbReference>
<dbReference type="EMBL" id="ANMG01000120">
    <property type="protein sequence ID" value="EMD21774.1"/>
    <property type="molecule type" value="Genomic_DNA"/>
</dbReference>
<dbReference type="Pfam" id="PF03861">
    <property type="entry name" value="ANTAR"/>
    <property type="match status" value="1"/>
</dbReference>
<evidence type="ECO:0000259" key="5">
    <source>
        <dbReference type="PROSITE" id="PS50921"/>
    </source>
</evidence>
<evidence type="ECO:0000256" key="1">
    <source>
        <dbReference type="ARBA" id="ARBA00022679"/>
    </source>
</evidence>
<feature type="domain" description="ANTAR" evidence="5">
    <location>
        <begin position="169"/>
        <end position="230"/>
    </location>
</feature>
<dbReference type="SUPFAM" id="SSF52172">
    <property type="entry name" value="CheY-like"/>
    <property type="match status" value="1"/>
</dbReference>
<evidence type="ECO:0000313" key="7">
    <source>
        <dbReference type="EMBL" id="OOC00521.1"/>
    </source>
</evidence>
<dbReference type="InterPro" id="IPR029016">
    <property type="entry name" value="GAF-like_dom_sf"/>
</dbReference>
<reference evidence="6 8" key="1">
    <citation type="submission" date="2012-10" db="EMBL/GenBank/DDBJ databases">
        <title>Genome assembly of Amycolatopsis azurea DSM 43854.</title>
        <authorList>
            <person name="Khatri I."/>
            <person name="Kaur I."/>
            <person name="Subramanian S."/>
            <person name="Mayilraj S."/>
        </authorList>
    </citation>
    <scope>NUCLEOTIDE SEQUENCE [LARGE SCALE GENOMIC DNA]</scope>
    <source>
        <strain evidence="6 8">DSM 43854</strain>
    </source>
</reference>
<proteinExistence type="predicted"/>
<dbReference type="SMART" id="SM00065">
    <property type="entry name" value="GAF"/>
    <property type="match status" value="1"/>
</dbReference>
<name>M2NI01_9PSEU</name>
<dbReference type="GO" id="GO:0003723">
    <property type="term" value="F:RNA binding"/>
    <property type="evidence" value="ECO:0007669"/>
    <property type="project" value="InterPro"/>
</dbReference>
<comment type="caution">
    <text evidence="6">The sequence shown here is derived from an EMBL/GenBank/DDBJ whole genome shotgun (WGS) entry which is preliminary data.</text>
</comment>
<evidence type="ECO:0000313" key="9">
    <source>
        <dbReference type="Proteomes" id="UP000188551"/>
    </source>
</evidence>
<evidence type="ECO:0000313" key="8">
    <source>
        <dbReference type="Proteomes" id="UP000014137"/>
    </source>
</evidence>
<dbReference type="InterPro" id="IPR036388">
    <property type="entry name" value="WH-like_DNA-bd_sf"/>
</dbReference>
<dbReference type="InterPro" id="IPR011006">
    <property type="entry name" value="CheY-like_superfamily"/>
</dbReference>
<gene>
    <name evidence="7" type="ORF">B0293_42730</name>
    <name evidence="6" type="ORF">C791_0924</name>
</gene>
<dbReference type="SMART" id="SM01012">
    <property type="entry name" value="ANTAR"/>
    <property type="match status" value="1"/>
</dbReference>
<dbReference type="GO" id="GO:0016301">
    <property type="term" value="F:kinase activity"/>
    <property type="evidence" value="ECO:0007669"/>
    <property type="project" value="UniProtKB-KW"/>
</dbReference>
<dbReference type="RefSeq" id="WP_005168352.1">
    <property type="nucleotide sequence ID" value="NZ_ANMG01000120.1"/>
</dbReference>
<dbReference type="SUPFAM" id="SSF55781">
    <property type="entry name" value="GAF domain-like"/>
    <property type="match status" value="1"/>
</dbReference>